<dbReference type="Gene3D" id="3.40.50.10860">
    <property type="entry name" value="Leucine Dehydrogenase, chain A, domain 1"/>
    <property type="match status" value="1"/>
</dbReference>
<dbReference type="Pfam" id="PF18317">
    <property type="entry name" value="SDH_C"/>
    <property type="match status" value="1"/>
</dbReference>
<evidence type="ECO:0000313" key="14">
    <source>
        <dbReference type="Proteomes" id="UP000065511"/>
    </source>
</evidence>
<dbReference type="NCBIfam" id="NF001313">
    <property type="entry name" value="PRK00258.2-1"/>
    <property type="match status" value="1"/>
</dbReference>
<dbReference type="EMBL" id="CP013614">
    <property type="protein sequence ID" value="ALS00545.1"/>
    <property type="molecule type" value="Genomic_DNA"/>
</dbReference>
<protein>
    <recommendedName>
        <fullName evidence="9">Shikimate dehydrogenase (NADP(+))</fullName>
        <shortName evidence="9">SDH</shortName>
        <ecNumber evidence="9">1.1.1.25</ecNumber>
    </recommendedName>
</protein>
<comment type="function">
    <text evidence="9">Involved in the biosynthesis of the chorismate, which leads to the biosynthesis of aromatic amino acids. Catalyzes the reversible NADPH linked reduction of 3-dehydroshikimate (DHSA) to yield shikimate (SA).</text>
</comment>
<evidence type="ECO:0000313" key="13">
    <source>
        <dbReference type="EMBL" id="OJG91213.1"/>
    </source>
</evidence>
<reference evidence="12 14" key="2">
    <citation type="submission" date="2015-12" db="EMBL/GenBank/DDBJ databases">
        <authorList>
            <person name="Lauer A."/>
            <person name="Humrighouse B."/>
            <person name="Loparev V."/>
            <person name="Shewmaker P.L."/>
            <person name="Whitney A.M."/>
            <person name="McLaughlin R.W."/>
        </authorList>
    </citation>
    <scope>NUCLEOTIDE SEQUENCE [LARGE SCALE GENOMIC DNA]</scope>
    <source>
        <strain evidence="12 14">LMG 23085</strain>
    </source>
</reference>
<evidence type="ECO:0000256" key="6">
    <source>
        <dbReference type="ARBA" id="ARBA00051639"/>
    </source>
</evidence>
<feature type="binding site" evidence="9">
    <location>
        <position position="94"/>
    </location>
    <ligand>
        <name>shikimate</name>
        <dbReference type="ChEBI" id="CHEBI:36208"/>
    </ligand>
</feature>
<feature type="binding site" evidence="9">
    <location>
        <begin position="22"/>
        <end position="24"/>
    </location>
    <ligand>
        <name>shikimate</name>
        <dbReference type="ChEBI" id="CHEBI:36208"/>
    </ligand>
</feature>
<dbReference type="EMBL" id="JXLC01000016">
    <property type="protein sequence ID" value="OJG91213.1"/>
    <property type="molecule type" value="Genomic_DNA"/>
</dbReference>
<dbReference type="Gene3D" id="3.40.50.720">
    <property type="entry name" value="NAD(P)-binding Rossmann-like Domain"/>
    <property type="match status" value="1"/>
</dbReference>
<feature type="binding site" evidence="9">
    <location>
        <position position="260"/>
    </location>
    <ligand>
        <name>NADP(+)</name>
        <dbReference type="ChEBI" id="CHEBI:58349"/>
    </ligand>
</feature>
<comment type="catalytic activity">
    <reaction evidence="6">
        <text>L-quinate + NAD(+) = 3-dehydroquinate + NADH + H(+)</text>
        <dbReference type="Rhea" id="RHEA:22364"/>
        <dbReference type="ChEBI" id="CHEBI:15378"/>
        <dbReference type="ChEBI" id="CHEBI:29751"/>
        <dbReference type="ChEBI" id="CHEBI:32364"/>
        <dbReference type="ChEBI" id="CHEBI:57540"/>
        <dbReference type="ChEBI" id="CHEBI:57945"/>
        <dbReference type="EC" id="1.1.1.24"/>
    </reaction>
</comment>
<evidence type="ECO:0000256" key="1">
    <source>
        <dbReference type="ARBA" id="ARBA00004871"/>
    </source>
</evidence>
<dbReference type="FunFam" id="3.40.50.10860:FF:000004">
    <property type="entry name" value="Quinate/shikimate dehydrogenase"/>
    <property type="match status" value="1"/>
</dbReference>
<accession>A0A0S3K899</accession>
<dbReference type="EC" id="1.1.1.25" evidence="9"/>
<dbReference type="InterPro" id="IPR046346">
    <property type="entry name" value="Aminoacid_DH-like_N_sf"/>
</dbReference>
<comment type="pathway">
    <text evidence="8">Aromatic compound metabolism; 3,4-dihydroxybenzoate biosynthesis; 3-dehydroquinate from D-quinate (NAD(+) route).</text>
</comment>
<keyword evidence="5 9" id="KW-0057">Aromatic amino acid biosynthesis</keyword>
<dbReference type="SUPFAM" id="SSF51735">
    <property type="entry name" value="NAD(P)-binding Rossmann-fold domains"/>
    <property type="match status" value="1"/>
</dbReference>
<dbReference type="GO" id="GO:0009073">
    <property type="term" value="P:aromatic amino acid family biosynthetic process"/>
    <property type="evidence" value="ECO:0007669"/>
    <property type="project" value="UniProtKB-KW"/>
</dbReference>
<feature type="domain" description="SDH C-terminal" evidence="11">
    <location>
        <begin position="260"/>
        <end position="289"/>
    </location>
</feature>
<evidence type="ECO:0000313" key="12">
    <source>
        <dbReference type="EMBL" id="ALS00545.1"/>
    </source>
</evidence>
<dbReference type="GO" id="GO:0019632">
    <property type="term" value="P:shikimate metabolic process"/>
    <property type="evidence" value="ECO:0007669"/>
    <property type="project" value="InterPro"/>
</dbReference>
<comment type="catalytic activity">
    <reaction evidence="9">
        <text>shikimate + NADP(+) = 3-dehydroshikimate + NADPH + H(+)</text>
        <dbReference type="Rhea" id="RHEA:17737"/>
        <dbReference type="ChEBI" id="CHEBI:15378"/>
        <dbReference type="ChEBI" id="CHEBI:16630"/>
        <dbReference type="ChEBI" id="CHEBI:36208"/>
        <dbReference type="ChEBI" id="CHEBI:57783"/>
        <dbReference type="ChEBI" id="CHEBI:58349"/>
        <dbReference type="EC" id="1.1.1.25"/>
    </reaction>
</comment>
<evidence type="ECO:0000256" key="7">
    <source>
        <dbReference type="ARBA" id="ARBA00052329"/>
    </source>
</evidence>
<comment type="catalytic activity">
    <reaction evidence="7">
        <text>shikimate + NAD(+) = 3-dehydroshikimate + NADH + H(+)</text>
        <dbReference type="Rhea" id="RHEA:17741"/>
        <dbReference type="ChEBI" id="CHEBI:15378"/>
        <dbReference type="ChEBI" id="CHEBI:16630"/>
        <dbReference type="ChEBI" id="CHEBI:36208"/>
        <dbReference type="ChEBI" id="CHEBI:57540"/>
        <dbReference type="ChEBI" id="CHEBI:57945"/>
    </reaction>
</comment>
<keyword evidence="4 9" id="KW-0560">Oxidoreductase</keyword>
<feature type="domain" description="Shikimate dehydrogenase substrate binding N-terminal" evidence="10">
    <location>
        <begin position="14"/>
        <end position="96"/>
    </location>
</feature>
<reference evidence="13 15" key="1">
    <citation type="submission" date="2014-12" db="EMBL/GenBank/DDBJ databases">
        <title>Draft genome sequences of 29 type strains of Enterococci.</title>
        <authorList>
            <person name="Zhong Z."/>
            <person name="Sun Z."/>
            <person name="Liu W."/>
            <person name="Zhang W."/>
            <person name="Zhang H."/>
        </authorList>
    </citation>
    <scope>NUCLEOTIDE SEQUENCE [LARGE SCALE GENOMIC DNA]</scope>
    <source>
        <strain evidence="13 15">DSM 22801</strain>
    </source>
</reference>
<keyword evidence="14" id="KW-1185">Reference proteome</keyword>
<dbReference type="GO" id="GO:0050661">
    <property type="term" value="F:NADP binding"/>
    <property type="evidence" value="ECO:0007669"/>
    <property type="project" value="InterPro"/>
</dbReference>
<evidence type="ECO:0000256" key="4">
    <source>
        <dbReference type="ARBA" id="ARBA00023002"/>
    </source>
</evidence>
<evidence type="ECO:0000256" key="9">
    <source>
        <dbReference type="HAMAP-Rule" id="MF_00222"/>
    </source>
</evidence>
<dbReference type="AlphaFoldDB" id="A0A0S3K899"/>
<gene>
    <name evidence="9" type="primary">aroE</name>
    <name evidence="12" type="ORF">ATZ33_03905</name>
    <name evidence="13" type="ORF">RV15_GL000843</name>
</gene>
<feature type="active site" description="Proton acceptor" evidence="9">
    <location>
        <position position="73"/>
    </location>
</feature>
<feature type="binding site" evidence="9">
    <location>
        <begin position="135"/>
        <end position="139"/>
    </location>
    <ligand>
        <name>NADP(+)</name>
        <dbReference type="ChEBI" id="CHEBI:58349"/>
    </ligand>
</feature>
<keyword evidence="3 9" id="KW-0521">NADP</keyword>
<dbReference type="PANTHER" id="PTHR21089">
    <property type="entry name" value="SHIKIMATE DEHYDROGENASE"/>
    <property type="match status" value="1"/>
</dbReference>
<evidence type="ECO:0000256" key="2">
    <source>
        <dbReference type="ARBA" id="ARBA00022605"/>
    </source>
</evidence>
<comment type="similarity">
    <text evidence="9">Belongs to the shikimate dehydrogenase family.</text>
</comment>
<dbReference type="KEGG" id="ess:ATZ33_03905"/>
<dbReference type="GO" id="GO:0030266">
    <property type="term" value="F:quinate 3-dehydrogenase (NAD+) activity"/>
    <property type="evidence" value="ECO:0007669"/>
    <property type="project" value="UniProtKB-EC"/>
</dbReference>
<dbReference type="NCBIfam" id="NF001319">
    <property type="entry name" value="PRK00258.3-3"/>
    <property type="match status" value="1"/>
</dbReference>
<dbReference type="InterPro" id="IPR022893">
    <property type="entry name" value="Shikimate_DH_fam"/>
</dbReference>
<dbReference type="PANTHER" id="PTHR21089:SF1">
    <property type="entry name" value="BIFUNCTIONAL 3-DEHYDROQUINATE DEHYDRATASE_SHIKIMATE DEHYDROGENASE, CHLOROPLASTIC"/>
    <property type="match status" value="1"/>
</dbReference>
<evidence type="ECO:0000259" key="10">
    <source>
        <dbReference type="Pfam" id="PF08501"/>
    </source>
</evidence>
<dbReference type="Proteomes" id="UP000065511">
    <property type="component" value="Chromosome"/>
</dbReference>
<keyword evidence="2 9" id="KW-0028">Amino-acid biosynthesis</keyword>
<dbReference type="RefSeq" id="WP_071878155.1">
    <property type="nucleotide sequence ID" value="NZ_JXLC01000016.1"/>
</dbReference>
<dbReference type="GO" id="GO:0009423">
    <property type="term" value="P:chorismate biosynthetic process"/>
    <property type="evidence" value="ECO:0007669"/>
    <property type="project" value="UniProtKB-UniRule"/>
</dbReference>
<organism evidence="13 15">
    <name type="scientific">Enterococcus silesiacus</name>
    <dbReference type="NCBI Taxonomy" id="332949"/>
    <lineage>
        <taxon>Bacteria</taxon>
        <taxon>Bacillati</taxon>
        <taxon>Bacillota</taxon>
        <taxon>Bacilli</taxon>
        <taxon>Lactobacillales</taxon>
        <taxon>Enterococcaceae</taxon>
        <taxon>Enterococcus</taxon>
    </lineage>
</organism>
<evidence type="ECO:0000256" key="5">
    <source>
        <dbReference type="ARBA" id="ARBA00023141"/>
    </source>
</evidence>
<dbReference type="NCBIfam" id="TIGR00507">
    <property type="entry name" value="aroE"/>
    <property type="match status" value="1"/>
</dbReference>
<proteinExistence type="inferred from homology"/>
<evidence type="ECO:0000256" key="8">
    <source>
        <dbReference type="ARBA" id="ARBA00060613"/>
    </source>
</evidence>
<dbReference type="InterPro" id="IPR011342">
    <property type="entry name" value="Shikimate_DH"/>
</dbReference>
<dbReference type="InterPro" id="IPR013708">
    <property type="entry name" value="Shikimate_DH-bd_N"/>
</dbReference>
<dbReference type="CDD" id="cd01065">
    <property type="entry name" value="NAD_bind_Shikimate_DH"/>
    <property type="match status" value="1"/>
</dbReference>
<dbReference type="InterPro" id="IPR041121">
    <property type="entry name" value="SDH_C"/>
</dbReference>
<sequence length="292" mass="31639">MTERIDGHTLLISLIATPIRHSLSPTMHNEAFAKLGLDYAYMAFEVGNDELSDAVQGIRALGIRGSNVSMPNKQAIIPYLDELSPAAKLVGAVNTVTNKDGKGHLVGHVTDGTGAMRALKEEGVEVKDQIVTMTGAGGAGTAIAIQAALDGAKELRIFNINDQHYKNAEATVKKINDNTECTATLTDLSNQVAFKQSISESSIYIDATGVGMKPLQEESLINDPEVIRPDLVVFDVVYIPKETKLLKFAREHGAKKTINGLGMMLYQGAEAFKQFTGEDMPVDYIKELLFKD</sequence>
<feature type="binding site" evidence="9">
    <location>
        <position position="267"/>
    </location>
    <ligand>
        <name>shikimate</name>
        <dbReference type="ChEBI" id="CHEBI:36208"/>
    </ligand>
</feature>
<evidence type="ECO:0000256" key="3">
    <source>
        <dbReference type="ARBA" id="ARBA00022857"/>
    </source>
</evidence>
<dbReference type="HAMAP" id="MF_00222">
    <property type="entry name" value="Shikimate_DH_AroE"/>
    <property type="match status" value="1"/>
</dbReference>
<feature type="binding site" evidence="9">
    <location>
        <position position="111"/>
    </location>
    <ligand>
        <name>shikimate</name>
        <dbReference type="ChEBI" id="CHEBI:36208"/>
    </ligand>
</feature>
<name>A0A0S3K899_9ENTE</name>
<dbReference type="GO" id="GO:0004764">
    <property type="term" value="F:shikimate 3-dehydrogenase (NADP+) activity"/>
    <property type="evidence" value="ECO:0007669"/>
    <property type="project" value="UniProtKB-UniRule"/>
</dbReference>
<evidence type="ECO:0000259" key="11">
    <source>
        <dbReference type="Pfam" id="PF18317"/>
    </source>
</evidence>
<evidence type="ECO:0000313" key="15">
    <source>
        <dbReference type="Proteomes" id="UP000183039"/>
    </source>
</evidence>
<dbReference type="FunFam" id="3.40.50.720:FF:000086">
    <property type="entry name" value="Quinate/shikimate dehydrogenase"/>
    <property type="match status" value="1"/>
</dbReference>
<dbReference type="Proteomes" id="UP000183039">
    <property type="component" value="Unassembled WGS sequence"/>
</dbReference>
<dbReference type="InterPro" id="IPR036291">
    <property type="entry name" value="NAD(P)-bd_dom_sf"/>
</dbReference>
<comment type="caution">
    <text evidence="9">Lacks conserved residue(s) required for the propagation of feature annotation.</text>
</comment>
<comment type="pathway">
    <text evidence="1 9">Metabolic intermediate biosynthesis; chorismate biosynthesis; chorismate from D-erythrose 4-phosphate and phosphoenolpyruvate: step 4/7.</text>
</comment>
<feature type="binding site" evidence="9">
    <location>
        <position position="69"/>
    </location>
    <ligand>
        <name>shikimate</name>
        <dbReference type="ChEBI" id="CHEBI:36208"/>
    </ligand>
</feature>
<dbReference type="GO" id="GO:0008652">
    <property type="term" value="P:amino acid biosynthetic process"/>
    <property type="evidence" value="ECO:0007669"/>
    <property type="project" value="UniProtKB-KW"/>
</dbReference>
<feature type="binding site" evidence="9">
    <location>
        <position position="238"/>
    </location>
    <ligand>
        <name>shikimate</name>
        <dbReference type="ChEBI" id="CHEBI:36208"/>
    </ligand>
</feature>
<dbReference type="OrthoDB" id="9792692at2"/>
<comment type="subunit">
    <text evidence="9">Homodimer.</text>
</comment>
<dbReference type="Pfam" id="PF08501">
    <property type="entry name" value="Shikimate_dh_N"/>
    <property type="match status" value="1"/>
</dbReference>
<dbReference type="SUPFAM" id="SSF53223">
    <property type="entry name" value="Aminoacid dehydrogenase-like, N-terminal domain"/>
    <property type="match status" value="1"/>
</dbReference>
<feature type="binding site" evidence="9">
    <location>
        <position position="236"/>
    </location>
    <ligand>
        <name>NADP(+)</name>
        <dbReference type="ChEBI" id="CHEBI:58349"/>
    </ligand>
</feature>